<dbReference type="Gene3D" id="2.130.10.10">
    <property type="entry name" value="YVTN repeat-like/Quinoprotein amine dehydrogenase"/>
    <property type="match status" value="2"/>
</dbReference>
<keyword evidence="6" id="KW-0009">Actin-binding</keyword>
<evidence type="ECO:0000256" key="5">
    <source>
        <dbReference type="ARBA" id="ARBA00022737"/>
    </source>
</evidence>
<dbReference type="GeneID" id="27688709"/>
<comment type="subcellular location">
    <subcellularLocation>
        <location evidence="1">Cytoplasm</location>
    </subcellularLocation>
</comment>
<dbReference type="Proteomes" id="UP000053201">
    <property type="component" value="Unassembled WGS sequence"/>
</dbReference>
<dbReference type="eggNOG" id="KOG1445">
    <property type="taxonomic scope" value="Eukaryota"/>
</dbReference>
<dbReference type="SMART" id="SM00320">
    <property type="entry name" value="WD40"/>
    <property type="match status" value="7"/>
</dbReference>
<evidence type="ECO:0000259" key="10">
    <source>
        <dbReference type="SMART" id="SM01166"/>
    </source>
</evidence>
<dbReference type="PROSITE" id="PS00678">
    <property type="entry name" value="WD_REPEATS_1"/>
    <property type="match status" value="1"/>
</dbReference>
<dbReference type="OMA" id="TIMYMEV"/>
<dbReference type="Pfam" id="PF00400">
    <property type="entry name" value="WD40"/>
    <property type="match status" value="3"/>
</dbReference>
<evidence type="ECO:0000256" key="8">
    <source>
        <dbReference type="RuleBase" id="RU280818"/>
    </source>
</evidence>
<keyword evidence="5 8" id="KW-0677">Repeat</keyword>
<dbReference type="OrthoDB" id="347435at2759"/>
<gene>
    <name evidence="11" type="ORF">SPPG_05325</name>
</gene>
<keyword evidence="12" id="KW-1185">Reference proteome</keyword>
<evidence type="ECO:0000256" key="4">
    <source>
        <dbReference type="ARBA" id="ARBA00022574"/>
    </source>
</evidence>
<dbReference type="SUPFAM" id="SSF50978">
    <property type="entry name" value="WD40 repeat-like"/>
    <property type="match status" value="1"/>
</dbReference>
<dbReference type="VEuPathDB" id="FungiDB:SPPG_05325"/>
<dbReference type="PANTHER" id="PTHR10856">
    <property type="entry name" value="CORONIN"/>
    <property type="match status" value="1"/>
</dbReference>
<evidence type="ECO:0000256" key="7">
    <source>
        <dbReference type="PROSITE-ProRule" id="PRU00221"/>
    </source>
</evidence>
<dbReference type="Pfam" id="PF08953">
    <property type="entry name" value="DUF1899"/>
    <property type="match status" value="1"/>
</dbReference>
<dbReference type="InParanoid" id="A0A0L0HFS5"/>
<feature type="repeat" description="WD" evidence="7">
    <location>
        <begin position="179"/>
        <end position="213"/>
    </location>
</feature>
<feature type="compositionally biased region" description="Polar residues" evidence="9">
    <location>
        <begin position="436"/>
        <end position="452"/>
    </location>
</feature>
<name>A0A0L0HFS5_SPIPD</name>
<evidence type="ECO:0000256" key="2">
    <source>
        <dbReference type="ARBA" id="ARBA00009482"/>
    </source>
</evidence>
<dbReference type="InterPro" id="IPR001680">
    <property type="entry name" value="WD40_rpt"/>
</dbReference>
<dbReference type="Pfam" id="PF16300">
    <property type="entry name" value="WD40_4"/>
    <property type="match status" value="2"/>
</dbReference>
<dbReference type="PANTHER" id="PTHR10856:SF20">
    <property type="entry name" value="CORONIN-7"/>
    <property type="match status" value="1"/>
</dbReference>
<dbReference type="GO" id="GO:0005737">
    <property type="term" value="C:cytoplasm"/>
    <property type="evidence" value="ECO:0007669"/>
    <property type="project" value="UniProtKB-SubCell"/>
</dbReference>
<dbReference type="PROSITE" id="PS50082">
    <property type="entry name" value="WD_REPEATS_2"/>
    <property type="match status" value="3"/>
</dbReference>
<dbReference type="SMART" id="SM01166">
    <property type="entry name" value="DUF1899"/>
    <property type="match status" value="2"/>
</dbReference>
<feature type="domain" description="DUF1899" evidence="10">
    <location>
        <begin position="457"/>
        <end position="521"/>
    </location>
</feature>
<feature type="repeat" description="WD" evidence="7">
    <location>
        <begin position="97"/>
        <end position="123"/>
    </location>
</feature>
<dbReference type="RefSeq" id="XP_016607992.1">
    <property type="nucleotide sequence ID" value="XM_016753545.1"/>
</dbReference>
<proteinExistence type="inferred from homology"/>
<dbReference type="InterPro" id="IPR036322">
    <property type="entry name" value="WD40_repeat_dom_sf"/>
</dbReference>
<dbReference type="SUPFAM" id="SSF101908">
    <property type="entry name" value="Putative isomerase YbhE"/>
    <property type="match status" value="1"/>
</dbReference>
<accession>A0A0L0HFS5</accession>
<feature type="region of interest" description="Disordered" evidence="9">
    <location>
        <begin position="434"/>
        <end position="457"/>
    </location>
</feature>
<dbReference type="EMBL" id="KQ257457">
    <property type="protein sequence ID" value="KNC99952.1"/>
    <property type="molecule type" value="Genomic_DNA"/>
</dbReference>
<reference evidence="11 12" key="1">
    <citation type="submission" date="2009-08" db="EMBL/GenBank/DDBJ databases">
        <title>The Genome Sequence of Spizellomyces punctatus strain DAOM BR117.</title>
        <authorList>
            <consortium name="The Broad Institute Genome Sequencing Platform"/>
            <person name="Russ C."/>
            <person name="Cuomo C."/>
            <person name="Shea T."/>
            <person name="Young S.K."/>
            <person name="Zeng Q."/>
            <person name="Koehrsen M."/>
            <person name="Haas B."/>
            <person name="Borodovsky M."/>
            <person name="Guigo R."/>
            <person name="Alvarado L."/>
            <person name="Berlin A."/>
            <person name="Bochicchio J."/>
            <person name="Borenstein D."/>
            <person name="Chapman S."/>
            <person name="Chen Z."/>
            <person name="Engels R."/>
            <person name="Freedman E."/>
            <person name="Gellesch M."/>
            <person name="Goldberg J."/>
            <person name="Griggs A."/>
            <person name="Gujja S."/>
            <person name="Heiman D."/>
            <person name="Hepburn T."/>
            <person name="Howarth C."/>
            <person name="Jen D."/>
            <person name="Larson L."/>
            <person name="Lewis B."/>
            <person name="Mehta T."/>
            <person name="Park D."/>
            <person name="Pearson M."/>
            <person name="Roberts A."/>
            <person name="Saif S."/>
            <person name="Shenoy N."/>
            <person name="Sisk P."/>
            <person name="Stolte C."/>
            <person name="Sykes S."/>
            <person name="Thomson T."/>
            <person name="Walk T."/>
            <person name="White J."/>
            <person name="Yandava C."/>
            <person name="Burger G."/>
            <person name="Gray M.W."/>
            <person name="Holland P.W.H."/>
            <person name="King N."/>
            <person name="Lang F.B.F."/>
            <person name="Roger A.J."/>
            <person name="Ruiz-Trillo I."/>
            <person name="Lander E."/>
            <person name="Nusbaum C."/>
        </authorList>
    </citation>
    <scope>NUCLEOTIDE SEQUENCE [LARGE SCALE GENOMIC DNA]</scope>
    <source>
        <strain evidence="11 12">DAOM BR117</strain>
    </source>
</reference>
<evidence type="ECO:0000313" key="12">
    <source>
        <dbReference type="Proteomes" id="UP000053201"/>
    </source>
</evidence>
<dbReference type="InterPro" id="IPR015048">
    <property type="entry name" value="DUF1899"/>
</dbReference>
<dbReference type="AlphaFoldDB" id="A0A0L0HFS5"/>
<dbReference type="InterPro" id="IPR015943">
    <property type="entry name" value="WD40/YVTN_repeat-like_dom_sf"/>
</dbReference>
<feature type="domain" description="DUF1899" evidence="10">
    <location>
        <begin position="4"/>
        <end position="68"/>
    </location>
</feature>
<sequence>MSKRFQNLSKYRNSVLSAAKREEWWSLPSGYVNTSGDSTPVHASADLVAFRSGPSGTAVGVLSLKHAGKIAAGAPTVQAGSGMISEVQFSPWDTRKDTDVLATAGDDGTVKFWDVPKTGLTDSLSSPTFMRRCHERRVENMLFHPTSEGLFTTSGLGEIKIWDVRAEEASYTIIAGDFVQSISWKDDGSLLASASKDNILRVFDPRSAETAIMSGQAHTGVKPTKVIWLGSSDLILSTGFSQRRDREFAIWDARNLSSSLSLHKIDTSPGILTPLYDGDTGMLFLAGKGDTSIRWWEIKTDDLSSPVSPGALPYNSNAVYTAATLVPKRALNVMECEVNRILTLASDGSAIIPISVTVPRKSHIEFHSDIFPDTKSTSPPLTASEWLSGKTKLPDLVSLDPKKLPSVDKIPVVASIPLATPSVSTPKMVIGESSAKDLQSATPTPSQSNATPRPQPKFVVPKQSAYRFLSGKCQPKYEDLRGLSTNLTGESSALEAHERLLAFPMAGPGGRVGIWPTNKTGRLPYKIPAIICGADLLDFKWNPFDKKCLATATDDGKVRIWTVAEDGIADDAVEPSLYFTAHTNRTSLLLFHPTVSNLLLTASPEQGSPSVKLWNLKTQKEIATIPHPDVVLGCAFTLDGERVATVCRDKFIRVFDARTGKELQSGPSHEGVKGCRVLWLGSTGRLLTVGFGKASQREINIYDEQNLSFPLHSITIDTSPSLLLPIYDEDISVLYLTGRGESYTLIYEITDNGPIFLTRFDSPGTQQGLSFLPKRSCDVREIEVANGYRITQSAIETISFTVPRLKKEYFQDDIYVPTRDVEKPLLDIDEWLKGEKAIADFINLAPSDMISLSQAPVEVKVERRAQVLEQEQSESERAAASMQQMFERARVDAEEEKLPQDEMEGVDDDEWDD</sequence>
<keyword evidence="3" id="KW-0963">Cytoplasm</keyword>
<comment type="similarity">
    <text evidence="2 8">Belongs to the WD repeat coronin family.</text>
</comment>
<organism evidence="11 12">
    <name type="scientific">Spizellomyces punctatus (strain DAOM BR117)</name>
    <dbReference type="NCBI Taxonomy" id="645134"/>
    <lineage>
        <taxon>Eukaryota</taxon>
        <taxon>Fungi</taxon>
        <taxon>Fungi incertae sedis</taxon>
        <taxon>Chytridiomycota</taxon>
        <taxon>Chytridiomycota incertae sedis</taxon>
        <taxon>Chytridiomycetes</taxon>
        <taxon>Spizellomycetales</taxon>
        <taxon>Spizellomycetaceae</taxon>
        <taxon>Spizellomyces</taxon>
    </lineage>
</organism>
<dbReference type="InterPro" id="IPR015505">
    <property type="entry name" value="Coronin"/>
</dbReference>
<dbReference type="InterPro" id="IPR019775">
    <property type="entry name" value="WD40_repeat_CS"/>
</dbReference>
<dbReference type="STRING" id="645134.A0A0L0HFS5"/>
<feature type="compositionally biased region" description="Basic and acidic residues" evidence="9">
    <location>
        <begin position="887"/>
        <end position="900"/>
    </location>
</feature>
<feature type="repeat" description="WD" evidence="7">
    <location>
        <begin position="131"/>
        <end position="172"/>
    </location>
</feature>
<evidence type="ECO:0000313" key="11">
    <source>
        <dbReference type="EMBL" id="KNC99952.1"/>
    </source>
</evidence>
<dbReference type="GO" id="GO:0003779">
    <property type="term" value="F:actin binding"/>
    <property type="evidence" value="ECO:0007669"/>
    <property type="project" value="UniProtKB-KW"/>
</dbReference>
<evidence type="ECO:0000256" key="6">
    <source>
        <dbReference type="ARBA" id="ARBA00023203"/>
    </source>
</evidence>
<evidence type="ECO:0000256" key="1">
    <source>
        <dbReference type="ARBA" id="ARBA00004496"/>
    </source>
</evidence>
<protein>
    <recommendedName>
        <fullName evidence="8">Coronin</fullName>
    </recommendedName>
</protein>
<feature type="region of interest" description="Disordered" evidence="9">
    <location>
        <begin position="869"/>
        <end position="913"/>
    </location>
</feature>
<evidence type="ECO:0000256" key="9">
    <source>
        <dbReference type="SAM" id="MobiDB-lite"/>
    </source>
</evidence>
<keyword evidence="4 7" id="KW-0853">WD repeat</keyword>
<feature type="compositionally biased region" description="Acidic residues" evidence="9">
    <location>
        <begin position="901"/>
        <end position="913"/>
    </location>
</feature>
<dbReference type="SMART" id="SM01167">
    <property type="entry name" value="DUF1900"/>
    <property type="match status" value="2"/>
</dbReference>
<evidence type="ECO:0000256" key="3">
    <source>
        <dbReference type="ARBA" id="ARBA00022490"/>
    </source>
</evidence>